<accession>A0A137SYD9</accession>
<dbReference type="PATRIC" id="fig|28125.4.peg.1126"/>
<evidence type="ECO:0000313" key="2">
    <source>
        <dbReference type="Proteomes" id="UP000070093"/>
    </source>
</evidence>
<protein>
    <submittedName>
        <fullName evidence="1">Uncharacterized protein</fullName>
    </submittedName>
</protein>
<evidence type="ECO:0000313" key="1">
    <source>
        <dbReference type="EMBL" id="KXO17465.1"/>
    </source>
</evidence>
<proteinExistence type="predicted"/>
<dbReference type="EMBL" id="LTAG01000046">
    <property type="protein sequence ID" value="KXO17465.1"/>
    <property type="molecule type" value="Genomic_DNA"/>
</dbReference>
<organism evidence="1 2">
    <name type="scientific">Prevotella bivia</name>
    <dbReference type="NCBI Taxonomy" id="28125"/>
    <lineage>
        <taxon>Bacteria</taxon>
        <taxon>Pseudomonadati</taxon>
        <taxon>Bacteroidota</taxon>
        <taxon>Bacteroidia</taxon>
        <taxon>Bacteroidales</taxon>
        <taxon>Prevotellaceae</taxon>
        <taxon>Prevotella</taxon>
    </lineage>
</organism>
<dbReference type="AlphaFoldDB" id="A0A137SYD9"/>
<dbReference type="Proteomes" id="UP000070093">
    <property type="component" value="Unassembled WGS sequence"/>
</dbReference>
<name>A0A137SYD9_9BACT</name>
<sequence>MQIYKKFCNIQNKNHPFSFCTPQLYITKNKSYTAMLTSDKHPTKEVC</sequence>
<gene>
    <name evidence="1" type="ORF">HMPREF3202_01137</name>
</gene>
<comment type="caution">
    <text evidence="1">The sequence shown here is derived from an EMBL/GenBank/DDBJ whole genome shotgun (WGS) entry which is preliminary data.</text>
</comment>
<reference evidence="1 2" key="1">
    <citation type="submission" date="2016-02" db="EMBL/GenBank/DDBJ databases">
        <authorList>
            <person name="Wen L."/>
            <person name="He K."/>
            <person name="Yang H."/>
        </authorList>
    </citation>
    <scope>NUCLEOTIDE SEQUENCE [LARGE SCALE GENOMIC DNA]</scope>
    <source>
        <strain evidence="1 2">GED7880</strain>
    </source>
</reference>